<organism evidence="1">
    <name type="scientific">Caldilineaceae bacterium SB0662_bin_9</name>
    <dbReference type="NCBI Taxonomy" id="2605258"/>
    <lineage>
        <taxon>Bacteria</taxon>
        <taxon>Bacillati</taxon>
        <taxon>Chloroflexota</taxon>
        <taxon>Caldilineae</taxon>
        <taxon>Caldilineales</taxon>
        <taxon>Caldilineaceae</taxon>
    </lineage>
</organism>
<protein>
    <submittedName>
        <fullName evidence="1">Uncharacterized protein</fullName>
    </submittedName>
</protein>
<reference evidence="1" key="1">
    <citation type="submission" date="2019-09" db="EMBL/GenBank/DDBJ databases">
        <title>Characterisation of the sponge microbiome using genome-centric metagenomics.</title>
        <authorList>
            <person name="Engelberts J.P."/>
            <person name="Robbins S.J."/>
            <person name="De Goeij J.M."/>
            <person name="Aranda M."/>
            <person name="Bell S.C."/>
            <person name="Webster N.S."/>
        </authorList>
    </citation>
    <scope>NUCLEOTIDE SEQUENCE</scope>
    <source>
        <strain evidence="1">SB0662_bin_9</strain>
    </source>
</reference>
<dbReference type="EMBL" id="VXPY01000013">
    <property type="protein sequence ID" value="MYD89157.1"/>
    <property type="molecule type" value="Genomic_DNA"/>
</dbReference>
<evidence type="ECO:0000313" key="1">
    <source>
        <dbReference type="EMBL" id="MYD89157.1"/>
    </source>
</evidence>
<accession>A0A6B1DPE9</accession>
<comment type="caution">
    <text evidence="1">The sequence shown here is derived from an EMBL/GenBank/DDBJ whole genome shotgun (WGS) entry which is preliminary data.</text>
</comment>
<dbReference type="AlphaFoldDB" id="A0A6B1DPE9"/>
<proteinExistence type="predicted"/>
<sequence>MAYSHKNKKGVTYYLHANERATKTGKVTKLYFFSRDVRPEKAVDELPEGRRVEETATGMLVLKKE</sequence>
<name>A0A6B1DPE9_9CHLR</name>
<gene>
    <name evidence="1" type="ORF">F4Y08_02290</name>
</gene>